<comment type="caution">
    <text evidence="1">The sequence shown here is derived from an EMBL/GenBank/DDBJ whole genome shotgun (WGS) entry which is preliminary data.</text>
</comment>
<protein>
    <submittedName>
        <fullName evidence="1">DUF1127 domain-containing protein</fullName>
    </submittedName>
</protein>
<dbReference type="EMBL" id="QPMK01000007">
    <property type="protein sequence ID" value="RDD66184.1"/>
    <property type="molecule type" value="Genomic_DNA"/>
</dbReference>
<evidence type="ECO:0000313" key="2">
    <source>
        <dbReference type="Proteomes" id="UP000253977"/>
    </source>
</evidence>
<gene>
    <name evidence="1" type="ORF">DU478_11715</name>
</gene>
<sequence length="57" mass="6574">MAALRSVGRFFVLLAETNSRVKAIEHLNTLSDAQLAERGIKKREDIARHVFRDLFYV</sequence>
<dbReference type="Proteomes" id="UP000253977">
    <property type="component" value="Unassembled WGS sequence"/>
</dbReference>
<accession>A0A369TNA4</accession>
<dbReference type="OrthoDB" id="7867799at2"/>
<proteinExistence type="predicted"/>
<organism evidence="1 2">
    <name type="scientific">Thalassococcus profundi</name>
    <dbReference type="NCBI Taxonomy" id="2282382"/>
    <lineage>
        <taxon>Bacteria</taxon>
        <taxon>Pseudomonadati</taxon>
        <taxon>Pseudomonadota</taxon>
        <taxon>Alphaproteobacteria</taxon>
        <taxon>Rhodobacterales</taxon>
        <taxon>Roseobacteraceae</taxon>
        <taxon>Thalassococcus</taxon>
    </lineage>
</organism>
<keyword evidence="2" id="KW-1185">Reference proteome</keyword>
<dbReference type="AlphaFoldDB" id="A0A369TNA4"/>
<evidence type="ECO:0000313" key="1">
    <source>
        <dbReference type="EMBL" id="RDD66184.1"/>
    </source>
</evidence>
<name>A0A369TNA4_9RHOB</name>
<reference evidence="1 2" key="1">
    <citation type="submission" date="2018-07" db="EMBL/GenBank/DDBJ databases">
        <title>Thalassococcus profundi sp. nov., a marine bacterium isolated from deep seawater of Okinawa Trough.</title>
        <authorList>
            <person name="Yu M."/>
        </authorList>
    </citation>
    <scope>NUCLEOTIDE SEQUENCE [LARGE SCALE GENOMIC DNA]</scope>
    <source>
        <strain evidence="1 2">WRAS1</strain>
    </source>
</reference>